<evidence type="ECO:0000313" key="2">
    <source>
        <dbReference type="Proteomes" id="UP001075354"/>
    </source>
</evidence>
<accession>A0AAV7XG63</accession>
<dbReference type="EMBL" id="JAPTSV010000010">
    <property type="protein sequence ID" value="KAJ1523548.1"/>
    <property type="molecule type" value="Genomic_DNA"/>
</dbReference>
<name>A0AAV7XG63_9NEOP</name>
<keyword evidence="2" id="KW-1185">Reference proteome</keyword>
<reference evidence="1" key="1">
    <citation type="submission" date="2022-12" db="EMBL/GenBank/DDBJ databases">
        <title>Chromosome-level genome assembly of the bean flower thrips Megalurothrips usitatus.</title>
        <authorList>
            <person name="Ma L."/>
            <person name="Liu Q."/>
            <person name="Li H."/>
            <person name="Cai W."/>
        </authorList>
    </citation>
    <scope>NUCLEOTIDE SEQUENCE</scope>
    <source>
        <strain evidence="1">Cailab_2022a</strain>
    </source>
</reference>
<sequence length="184" mass="20825">MEAFGNCPAGTGSAAAYYTESGVVPNGITTVGWGCMNVTRDFQTFTRTVTRIVKCAERSDPHCENWQVWTFGGERTCHDIERQDLPWSAMFRALPRFKCPMKKVRPRRGAGAAVVGGLDRRRALFQGLYRQQNATFDLDRMALVDLGVIALARNYWKVRMEVDMDNIRMLNLCFEMSASRVRAS</sequence>
<organism evidence="1 2">
    <name type="scientific">Megalurothrips usitatus</name>
    <name type="common">bean blossom thrips</name>
    <dbReference type="NCBI Taxonomy" id="439358"/>
    <lineage>
        <taxon>Eukaryota</taxon>
        <taxon>Metazoa</taxon>
        <taxon>Ecdysozoa</taxon>
        <taxon>Arthropoda</taxon>
        <taxon>Hexapoda</taxon>
        <taxon>Insecta</taxon>
        <taxon>Pterygota</taxon>
        <taxon>Neoptera</taxon>
        <taxon>Paraneoptera</taxon>
        <taxon>Thysanoptera</taxon>
        <taxon>Terebrantia</taxon>
        <taxon>Thripoidea</taxon>
        <taxon>Thripidae</taxon>
        <taxon>Megalurothrips</taxon>
    </lineage>
</organism>
<dbReference type="AlphaFoldDB" id="A0AAV7XG63"/>
<gene>
    <name evidence="1" type="ORF">ONE63_001396</name>
</gene>
<evidence type="ECO:0000313" key="1">
    <source>
        <dbReference type="EMBL" id="KAJ1523548.1"/>
    </source>
</evidence>
<proteinExistence type="predicted"/>
<protein>
    <submittedName>
        <fullName evidence="1">Uncharacterized protein</fullName>
    </submittedName>
</protein>
<dbReference type="Proteomes" id="UP001075354">
    <property type="component" value="Chromosome 10"/>
</dbReference>
<comment type="caution">
    <text evidence="1">The sequence shown here is derived from an EMBL/GenBank/DDBJ whole genome shotgun (WGS) entry which is preliminary data.</text>
</comment>